<protein>
    <recommendedName>
        <fullName evidence="1">Insertion element IS402-like domain-containing protein</fullName>
    </recommendedName>
</protein>
<dbReference type="EMBL" id="OY288114">
    <property type="protein sequence ID" value="CAJ0855906.1"/>
    <property type="molecule type" value="Genomic_DNA"/>
</dbReference>
<dbReference type="InterPro" id="IPR052909">
    <property type="entry name" value="Transposase_6_like"/>
</dbReference>
<feature type="domain" description="Insertion element IS402-like" evidence="1">
    <location>
        <begin position="27"/>
        <end position="69"/>
    </location>
</feature>
<sequence>MRSISRSRFPACSARSAYSSKLASQQDSIVYFIKNKMQWKDAPKGYGPHKTLYNRFFRWSRLGAFEHIFAALAAEGPKPERISEPFQKRGFFPVVLAAREVGWIYSA</sequence>
<proteinExistence type="predicted"/>
<name>A0AA48LXM2_9ZZZZ</name>
<dbReference type="PANTHER" id="PTHR46637">
    <property type="entry name" value="TIS1421-TRANSPOSASE PROTEIN A"/>
    <property type="match status" value="1"/>
</dbReference>
<reference evidence="2" key="1">
    <citation type="submission" date="2023-07" db="EMBL/GenBank/DDBJ databases">
        <authorList>
            <person name="Pelsma A.J. K."/>
        </authorList>
    </citation>
    <scope>NUCLEOTIDE SEQUENCE</scope>
</reference>
<evidence type="ECO:0000259" key="1">
    <source>
        <dbReference type="Pfam" id="PF13340"/>
    </source>
</evidence>
<evidence type="ECO:0000313" key="2">
    <source>
        <dbReference type="EMBL" id="CAJ0855906.1"/>
    </source>
</evidence>
<dbReference type="PANTHER" id="PTHR46637:SF1">
    <property type="entry name" value="BLL5188 PROTEIN"/>
    <property type="match status" value="1"/>
</dbReference>
<gene>
    <name evidence="2" type="ORF">AMST5_00875</name>
</gene>
<dbReference type="InterPro" id="IPR025161">
    <property type="entry name" value="IS402-like_dom"/>
</dbReference>
<organism evidence="2">
    <name type="scientific">freshwater sediment metagenome</name>
    <dbReference type="NCBI Taxonomy" id="556182"/>
    <lineage>
        <taxon>unclassified sequences</taxon>
        <taxon>metagenomes</taxon>
        <taxon>ecological metagenomes</taxon>
    </lineage>
</organism>
<accession>A0AA48LXM2</accession>
<dbReference type="Pfam" id="PF13340">
    <property type="entry name" value="DUF4096"/>
    <property type="match status" value="1"/>
</dbReference>
<dbReference type="AlphaFoldDB" id="A0AA48LXM2"/>